<keyword evidence="6" id="KW-1185">Reference proteome</keyword>
<dbReference type="GO" id="GO:0003684">
    <property type="term" value="F:damaged DNA binding"/>
    <property type="evidence" value="ECO:0007669"/>
    <property type="project" value="TreeGrafter"/>
</dbReference>
<dbReference type="PANTHER" id="PTHR11472">
    <property type="entry name" value="DNA REPAIR DEAD HELICASE RAD3/XP-D SUBFAMILY MEMBER"/>
    <property type="match status" value="1"/>
</dbReference>
<sequence>MLEFSAKTILVHGGIEARPRCQRSLPFGDAYGTGKTIALLSLITSYALSKPLNSVKLINCASTVHEMEKTLAELKLLHNYQTLHLGPAAKILAIGLSSRKSLCVNSMVLAAENRDSVNGLSKTDCQLGSSLGC</sequence>
<dbReference type="PROSITE" id="PS51193">
    <property type="entry name" value="HELICASE_ATP_BIND_2"/>
    <property type="match status" value="1"/>
</dbReference>
<dbReference type="Proteomes" id="UP001281410">
    <property type="component" value="Unassembled WGS sequence"/>
</dbReference>
<dbReference type="AlphaFoldDB" id="A0AAE0DWK1"/>
<evidence type="ECO:0000256" key="2">
    <source>
        <dbReference type="ARBA" id="ARBA00022801"/>
    </source>
</evidence>
<proteinExistence type="predicted"/>
<organism evidence="5 6">
    <name type="scientific">Dipteronia sinensis</name>
    <dbReference type="NCBI Taxonomy" id="43782"/>
    <lineage>
        <taxon>Eukaryota</taxon>
        <taxon>Viridiplantae</taxon>
        <taxon>Streptophyta</taxon>
        <taxon>Embryophyta</taxon>
        <taxon>Tracheophyta</taxon>
        <taxon>Spermatophyta</taxon>
        <taxon>Magnoliopsida</taxon>
        <taxon>eudicotyledons</taxon>
        <taxon>Gunneridae</taxon>
        <taxon>Pentapetalae</taxon>
        <taxon>rosids</taxon>
        <taxon>malvids</taxon>
        <taxon>Sapindales</taxon>
        <taxon>Sapindaceae</taxon>
        <taxon>Hippocastanoideae</taxon>
        <taxon>Acereae</taxon>
        <taxon>Dipteronia</taxon>
    </lineage>
</organism>
<comment type="caution">
    <text evidence="5">The sequence shown here is derived from an EMBL/GenBank/DDBJ whole genome shotgun (WGS) entry which is preliminary data.</text>
</comment>
<dbReference type="GO" id="GO:0005634">
    <property type="term" value="C:nucleus"/>
    <property type="evidence" value="ECO:0007669"/>
    <property type="project" value="TreeGrafter"/>
</dbReference>
<evidence type="ECO:0000313" key="6">
    <source>
        <dbReference type="Proteomes" id="UP001281410"/>
    </source>
</evidence>
<dbReference type="GO" id="GO:0003678">
    <property type="term" value="F:DNA helicase activity"/>
    <property type="evidence" value="ECO:0007669"/>
    <property type="project" value="InterPro"/>
</dbReference>
<evidence type="ECO:0000256" key="1">
    <source>
        <dbReference type="ARBA" id="ARBA00022741"/>
    </source>
</evidence>
<evidence type="ECO:0000256" key="3">
    <source>
        <dbReference type="ARBA" id="ARBA00022840"/>
    </source>
</evidence>
<dbReference type="Pfam" id="PF06733">
    <property type="entry name" value="DEAD_2"/>
    <property type="match status" value="1"/>
</dbReference>
<dbReference type="GO" id="GO:0045951">
    <property type="term" value="P:positive regulation of mitotic recombination"/>
    <property type="evidence" value="ECO:0007669"/>
    <property type="project" value="TreeGrafter"/>
</dbReference>
<dbReference type="GO" id="GO:0006366">
    <property type="term" value="P:transcription by RNA polymerase II"/>
    <property type="evidence" value="ECO:0007669"/>
    <property type="project" value="TreeGrafter"/>
</dbReference>
<dbReference type="InterPro" id="IPR027417">
    <property type="entry name" value="P-loop_NTPase"/>
</dbReference>
<dbReference type="GO" id="GO:0005524">
    <property type="term" value="F:ATP binding"/>
    <property type="evidence" value="ECO:0007669"/>
    <property type="project" value="UniProtKB-KW"/>
</dbReference>
<dbReference type="InterPro" id="IPR045028">
    <property type="entry name" value="DinG/Rad3-like"/>
</dbReference>
<dbReference type="InterPro" id="IPR014013">
    <property type="entry name" value="Helic_SF1/SF2_ATP-bd_DinG/Rad3"/>
</dbReference>
<dbReference type="InterPro" id="IPR010614">
    <property type="entry name" value="RAD3-like_helicase_DEAD"/>
</dbReference>
<accession>A0AAE0DWK1</accession>
<feature type="domain" description="Helicase ATP-binding" evidence="4">
    <location>
        <begin position="1"/>
        <end position="133"/>
    </location>
</feature>
<protein>
    <recommendedName>
        <fullName evidence="4">Helicase ATP-binding domain-containing protein</fullName>
    </recommendedName>
</protein>
<reference evidence="5" key="1">
    <citation type="journal article" date="2023" name="Plant J.">
        <title>Genome sequences and population genomics provide insights into the demographic history, inbreeding, and mutation load of two 'living fossil' tree species of Dipteronia.</title>
        <authorList>
            <person name="Feng Y."/>
            <person name="Comes H.P."/>
            <person name="Chen J."/>
            <person name="Zhu S."/>
            <person name="Lu R."/>
            <person name="Zhang X."/>
            <person name="Li P."/>
            <person name="Qiu J."/>
            <person name="Olsen K.M."/>
            <person name="Qiu Y."/>
        </authorList>
    </citation>
    <scope>NUCLEOTIDE SEQUENCE</scope>
    <source>
        <strain evidence="5">NBL</strain>
    </source>
</reference>
<evidence type="ECO:0000313" key="5">
    <source>
        <dbReference type="EMBL" id="KAK3193890.1"/>
    </source>
</evidence>
<keyword evidence="2" id="KW-0378">Hydrolase</keyword>
<dbReference type="Gene3D" id="3.40.50.300">
    <property type="entry name" value="P-loop containing nucleotide triphosphate hydrolases"/>
    <property type="match status" value="1"/>
</dbReference>
<keyword evidence="1" id="KW-0547">Nucleotide-binding</keyword>
<evidence type="ECO:0000259" key="4">
    <source>
        <dbReference type="PROSITE" id="PS51193"/>
    </source>
</evidence>
<dbReference type="GO" id="GO:0016787">
    <property type="term" value="F:hydrolase activity"/>
    <property type="evidence" value="ECO:0007669"/>
    <property type="project" value="UniProtKB-KW"/>
</dbReference>
<dbReference type="PANTHER" id="PTHR11472:SF1">
    <property type="entry name" value="GENERAL TRANSCRIPTION AND DNA REPAIR FACTOR IIH HELICASE SUBUNIT XPD"/>
    <property type="match status" value="1"/>
</dbReference>
<keyword evidence="3" id="KW-0067">ATP-binding</keyword>
<dbReference type="EMBL" id="JANJYJ010000008">
    <property type="protein sequence ID" value="KAK3193890.1"/>
    <property type="molecule type" value="Genomic_DNA"/>
</dbReference>
<gene>
    <name evidence="5" type="ORF">Dsin_025200</name>
</gene>
<name>A0AAE0DWK1_9ROSI</name>